<evidence type="ECO:0000313" key="4">
    <source>
        <dbReference type="EMBL" id="MZH57913.1"/>
    </source>
</evidence>
<evidence type="ECO:0000256" key="1">
    <source>
        <dbReference type="SAM" id="Phobius"/>
    </source>
</evidence>
<dbReference type="InterPro" id="IPR009526">
    <property type="entry name" value="DUF1146"/>
</dbReference>
<keyword evidence="1" id="KW-0472">Membrane</keyword>
<dbReference type="EMBL" id="WWTN01000047">
    <property type="protein sequence ID" value="MZH57913.1"/>
    <property type="molecule type" value="Genomic_DNA"/>
</dbReference>
<dbReference type="EMBL" id="CP048838">
    <property type="protein sequence ID" value="QJA04829.1"/>
    <property type="molecule type" value="Genomic_DNA"/>
</dbReference>
<protein>
    <submittedName>
        <fullName evidence="4">DUF1146 domain-containing protein</fullName>
    </submittedName>
    <submittedName>
        <fullName evidence="3">DUF1146 family protein</fullName>
    </submittedName>
    <submittedName>
        <fullName evidence="2">Membrane protein</fullName>
    </submittedName>
</protein>
<reference evidence="3" key="4">
    <citation type="journal article" date="2022" name="Clin. Infect. Dis.">
        <title>Association between Clostridium innocuum and antibiotic-associated diarrhea in adults and children: A cross-sectional study and comparative genomics analysis.</title>
        <authorList>
            <person name="Cherny K.E."/>
            <person name="Muscat E.B."/>
            <person name="Balaji A."/>
            <person name="Mukherjee J."/>
            <person name="Ozer E.A."/>
            <person name="Angarone M.P."/>
            <person name="Hauser A.R."/>
            <person name="Sichel J.S."/>
            <person name="Amponsah E."/>
            <person name="Kociolek L.K."/>
        </authorList>
    </citation>
    <scope>NUCLEOTIDE SEQUENCE</scope>
    <source>
        <strain evidence="3">NU1-AC-029v</strain>
    </source>
</reference>
<dbReference type="Proteomes" id="UP000604383">
    <property type="component" value="Unassembled WGS sequence"/>
</dbReference>
<reference evidence="4" key="2">
    <citation type="journal article" date="2019" name="Nat. Med.">
        <title>A library of human gut bacterial isolates paired with longitudinal multiomics data enables mechanistic microbiome research.</title>
        <authorList>
            <person name="Poyet M."/>
            <person name="Groussin M."/>
            <person name="Gibbons S.M."/>
            <person name="Avila-Pacheco J."/>
            <person name="Jiang X."/>
            <person name="Kearney S.M."/>
            <person name="Perrotta A.R."/>
            <person name="Berdy B."/>
            <person name="Zhao S."/>
            <person name="Lieberman T.D."/>
            <person name="Swanson P.K."/>
            <person name="Smith M."/>
            <person name="Roesemann S."/>
            <person name="Alexander J.E."/>
            <person name="Rich S.A."/>
            <person name="Livny J."/>
            <person name="Vlamakis H."/>
            <person name="Clish C."/>
            <person name="Bullock K."/>
            <person name="Deik A."/>
            <person name="Scott J."/>
            <person name="Pierce K.A."/>
            <person name="Xavier R.J."/>
            <person name="Alm E.J."/>
        </authorList>
    </citation>
    <scope>NUCLEOTIDE SEQUENCE</scope>
    <source>
        <strain evidence="4">BIOML-A12</strain>
    </source>
</reference>
<reference evidence="5 7" key="3">
    <citation type="submission" date="2020-02" db="EMBL/GenBank/DDBJ databases">
        <authorList>
            <person name="Kociolek L.K."/>
            <person name="Ozer E.A."/>
        </authorList>
    </citation>
    <scope>NUCLEOTIDE SEQUENCE [LARGE SCALE GENOMIC DNA]</scope>
    <source>
        <strain evidence="5 7">ATCC 14501</strain>
    </source>
</reference>
<dbReference type="EMBL" id="JQIF01000023">
    <property type="protein sequence ID" value="KGJ54052.1"/>
    <property type="molecule type" value="Genomic_DNA"/>
</dbReference>
<gene>
    <name evidence="2" type="ORF">CIAN88_05770</name>
    <name evidence="5" type="ORF">G4D54_21530</name>
    <name evidence="4" type="ORF">GT664_19670</name>
    <name evidence="3" type="ORF">MKC95_04035</name>
</gene>
<dbReference type="AlphaFoldDB" id="A0A099IA11"/>
<evidence type="ECO:0000313" key="2">
    <source>
        <dbReference type="EMBL" id="KGJ54052.1"/>
    </source>
</evidence>
<evidence type="ECO:0000313" key="7">
    <source>
        <dbReference type="Proteomes" id="UP000503330"/>
    </source>
</evidence>
<dbReference type="Proteomes" id="UP000503330">
    <property type="component" value="Chromosome"/>
</dbReference>
<evidence type="ECO:0000313" key="6">
    <source>
        <dbReference type="Proteomes" id="UP000030008"/>
    </source>
</evidence>
<dbReference type="RefSeq" id="WP_002606349.1">
    <property type="nucleotide sequence ID" value="NZ_AP025565.1"/>
</dbReference>
<feature type="transmembrane region" description="Helical" evidence="1">
    <location>
        <begin position="6"/>
        <end position="27"/>
    </location>
</feature>
<sequence length="67" mass="7611">MQYFLMNLAVHVLSFTLSFWALSCVRFETFTNVRKPGQVRLLLLLLSLGLGYLVAQFLLAISVYNGL</sequence>
<feature type="transmembrane region" description="Helical" evidence="1">
    <location>
        <begin position="39"/>
        <end position="64"/>
    </location>
</feature>
<organism evidence="2 6">
    <name type="scientific">Clostridium innocuum</name>
    <dbReference type="NCBI Taxonomy" id="1522"/>
    <lineage>
        <taxon>Bacteria</taxon>
        <taxon>Bacillati</taxon>
        <taxon>Bacillota</taxon>
        <taxon>Clostridia</taxon>
        <taxon>Eubacteriales</taxon>
        <taxon>Clostridiaceae</taxon>
        <taxon>Clostridium</taxon>
    </lineage>
</organism>
<evidence type="ECO:0000313" key="5">
    <source>
        <dbReference type="EMBL" id="QJA04829.1"/>
    </source>
</evidence>
<dbReference type="Pfam" id="PF06612">
    <property type="entry name" value="DUF1146"/>
    <property type="match status" value="1"/>
</dbReference>
<keyword evidence="1" id="KW-0812">Transmembrane</keyword>
<accession>A0A099IA11</accession>
<dbReference type="EMBL" id="JAKTMA010000005">
    <property type="protein sequence ID" value="MCR0231935.1"/>
    <property type="molecule type" value="Genomic_DNA"/>
</dbReference>
<dbReference type="Proteomes" id="UP000030008">
    <property type="component" value="Unassembled WGS sequence"/>
</dbReference>
<name>A0A099IA11_CLOIN</name>
<dbReference type="Proteomes" id="UP001203972">
    <property type="component" value="Unassembled WGS sequence"/>
</dbReference>
<reference evidence="2 6" key="1">
    <citation type="submission" date="2014-08" db="EMBL/GenBank/DDBJ databases">
        <title>Clostridium innocuum, an unnegligible vancomycin-resistant pathogen causing extra-intestinal infections.</title>
        <authorList>
            <person name="Feng Y."/>
            <person name="Chiu C.-H."/>
        </authorList>
    </citation>
    <scope>NUCLEOTIDE SEQUENCE [LARGE SCALE GENOMIC DNA]</scope>
    <source>
        <strain evidence="2 6">AN88</strain>
    </source>
</reference>
<dbReference type="GeneID" id="61928177"/>
<keyword evidence="1" id="KW-1133">Transmembrane helix</keyword>
<proteinExistence type="predicted"/>
<dbReference type="NCBIfam" id="TIGR02327">
    <property type="entry name" value="int_mem_ywzB"/>
    <property type="match status" value="1"/>
</dbReference>
<evidence type="ECO:0000313" key="3">
    <source>
        <dbReference type="EMBL" id="MCR0231935.1"/>
    </source>
</evidence>